<accession>A0A369JQA6</accession>
<dbReference type="InParanoid" id="A0A369JQA6"/>
<feature type="compositionally biased region" description="Polar residues" evidence="1">
    <location>
        <begin position="160"/>
        <end position="169"/>
    </location>
</feature>
<dbReference type="Gene3D" id="1.20.5.510">
    <property type="entry name" value="Single helix bin"/>
    <property type="match status" value="1"/>
</dbReference>
<sequence length="299" mass="31268">MSNTETATCTDTAFQWTFNSLNQSPCVIASYLGGVCNNGQFNVPPLSVDRVYLGPVPATANSCRCSSVFYSLIAACSACQTREWLNWSSYNTNCSTVYPGIFTGSIPSGTKVPHYAYIDVVGNDTFNTATAFGALDFPESSAIPQSTGTSTSSITGLPAPTQTTSSGSSKAGPIAGGVVGGVVFLAIVAAGLFWWIRRRRNVRTAPSAMVNTGYSAPPAAPPATTTPMSFTSAQPLTTMPAPRLYDPSDPSTYPSTAATSGVFTPPMQQQSLHPNHSGSTYYSAGQAPQTSRYTGAPEL</sequence>
<dbReference type="AlphaFoldDB" id="A0A369JQA6"/>
<feature type="region of interest" description="Disordered" evidence="1">
    <location>
        <begin position="143"/>
        <end position="170"/>
    </location>
</feature>
<keyword evidence="2" id="KW-1133">Transmembrane helix</keyword>
<keyword evidence="4" id="KW-1185">Reference proteome</keyword>
<feature type="compositionally biased region" description="Low complexity" evidence="1">
    <location>
        <begin position="146"/>
        <end position="156"/>
    </location>
</feature>
<evidence type="ECO:0000256" key="2">
    <source>
        <dbReference type="SAM" id="Phobius"/>
    </source>
</evidence>
<feature type="compositionally biased region" description="Polar residues" evidence="1">
    <location>
        <begin position="249"/>
        <end position="293"/>
    </location>
</feature>
<name>A0A369JQA6_HYPMA</name>
<reference evidence="3" key="1">
    <citation type="submission" date="2018-04" db="EMBL/GenBank/DDBJ databases">
        <title>Whole genome sequencing of Hypsizygus marmoreus.</title>
        <authorList>
            <person name="Choi I.-G."/>
            <person name="Min B."/>
            <person name="Kim J.-G."/>
            <person name="Kim S."/>
            <person name="Oh Y.-L."/>
            <person name="Kong W.-S."/>
            <person name="Park H."/>
            <person name="Jeong J."/>
            <person name="Song E.-S."/>
        </authorList>
    </citation>
    <scope>NUCLEOTIDE SEQUENCE [LARGE SCALE GENOMIC DNA]</scope>
    <source>
        <strain evidence="3">51987-8</strain>
    </source>
</reference>
<evidence type="ECO:0000313" key="4">
    <source>
        <dbReference type="Proteomes" id="UP000076154"/>
    </source>
</evidence>
<evidence type="ECO:0008006" key="5">
    <source>
        <dbReference type="Google" id="ProtNLM"/>
    </source>
</evidence>
<gene>
    <name evidence="3" type="ORF">Hypma_011740</name>
</gene>
<proteinExistence type="predicted"/>
<dbReference type="Proteomes" id="UP000076154">
    <property type="component" value="Unassembled WGS sequence"/>
</dbReference>
<evidence type="ECO:0000313" key="3">
    <source>
        <dbReference type="EMBL" id="RDB21554.1"/>
    </source>
</evidence>
<keyword evidence="2" id="KW-0472">Membrane</keyword>
<protein>
    <recommendedName>
        <fullName evidence="5">Transmembrane protein</fullName>
    </recommendedName>
</protein>
<keyword evidence="2" id="KW-0812">Transmembrane</keyword>
<dbReference type="OrthoDB" id="2526171at2759"/>
<evidence type="ECO:0000256" key="1">
    <source>
        <dbReference type="SAM" id="MobiDB-lite"/>
    </source>
</evidence>
<comment type="caution">
    <text evidence="3">The sequence shown here is derived from an EMBL/GenBank/DDBJ whole genome shotgun (WGS) entry which is preliminary data.</text>
</comment>
<feature type="region of interest" description="Disordered" evidence="1">
    <location>
        <begin position="246"/>
        <end position="299"/>
    </location>
</feature>
<feature type="transmembrane region" description="Helical" evidence="2">
    <location>
        <begin position="174"/>
        <end position="196"/>
    </location>
</feature>
<dbReference type="EMBL" id="LUEZ02000055">
    <property type="protein sequence ID" value="RDB21554.1"/>
    <property type="molecule type" value="Genomic_DNA"/>
</dbReference>
<organism evidence="3 4">
    <name type="scientific">Hypsizygus marmoreus</name>
    <name type="common">White beech mushroom</name>
    <name type="synonym">Agaricus marmoreus</name>
    <dbReference type="NCBI Taxonomy" id="39966"/>
    <lineage>
        <taxon>Eukaryota</taxon>
        <taxon>Fungi</taxon>
        <taxon>Dikarya</taxon>
        <taxon>Basidiomycota</taxon>
        <taxon>Agaricomycotina</taxon>
        <taxon>Agaricomycetes</taxon>
        <taxon>Agaricomycetidae</taxon>
        <taxon>Agaricales</taxon>
        <taxon>Tricholomatineae</taxon>
        <taxon>Lyophyllaceae</taxon>
        <taxon>Hypsizygus</taxon>
    </lineage>
</organism>